<dbReference type="RefSeq" id="WP_285580687.1">
    <property type="nucleotide sequence ID" value="NZ_BSTK01000015.1"/>
</dbReference>
<dbReference type="Proteomes" id="UP001165074">
    <property type="component" value="Unassembled WGS sequence"/>
</dbReference>
<proteinExistence type="predicted"/>
<evidence type="ECO:0000313" key="3">
    <source>
        <dbReference type="EMBL" id="GLY90052.1"/>
    </source>
</evidence>
<feature type="chain" id="PRO_5040770952" evidence="2">
    <location>
        <begin position="21"/>
        <end position="81"/>
    </location>
</feature>
<comment type="caution">
    <text evidence="3">The sequence shown here is derived from an EMBL/GenBank/DDBJ whole genome shotgun (WGS) entry which is preliminary data.</text>
</comment>
<dbReference type="AlphaFoldDB" id="A0A9W6W4K6"/>
<feature type="region of interest" description="Disordered" evidence="1">
    <location>
        <begin position="33"/>
        <end position="81"/>
    </location>
</feature>
<accession>A0A9W6W4K6</accession>
<reference evidence="3" key="1">
    <citation type="submission" date="2023-03" db="EMBL/GenBank/DDBJ databases">
        <title>Actinoallomurus iriomotensis NBRC 103684.</title>
        <authorList>
            <person name="Ichikawa N."/>
            <person name="Sato H."/>
            <person name="Tonouchi N."/>
        </authorList>
    </citation>
    <scope>NUCLEOTIDE SEQUENCE</scope>
    <source>
        <strain evidence="3">NBRC 103684</strain>
    </source>
</reference>
<name>A0A9W6W4K6_9ACTN</name>
<gene>
    <name evidence="3" type="ORF">Airi02_079810</name>
</gene>
<evidence type="ECO:0000256" key="1">
    <source>
        <dbReference type="SAM" id="MobiDB-lite"/>
    </source>
</evidence>
<dbReference type="EMBL" id="BSTK01000015">
    <property type="protein sequence ID" value="GLY90052.1"/>
    <property type="molecule type" value="Genomic_DNA"/>
</dbReference>
<keyword evidence="2" id="KW-0732">Signal</keyword>
<protein>
    <submittedName>
        <fullName evidence="3">Uncharacterized protein</fullName>
    </submittedName>
</protein>
<organism evidence="3 4">
    <name type="scientific">Actinoallomurus iriomotensis</name>
    <dbReference type="NCBI Taxonomy" id="478107"/>
    <lineage>
        <taxon>Bacteria</taxon>
        <taxon>Bacillati</taxon>
        <taxon>Actinomycetota</taxon>
        <taxon>Actinomycetes</taxon>
        <taxon>Streptosporangiales</taxon>
        <taxon>Thermomonosporaceae</taxon>
        <taxon>Actinoallomurus</taxon>
    </lineage>
</organism>
<evidence type="ECO:0000313" key="4">
    <source>
        <dbReference type="Proteomes" id="UP001165074"/>
    </source>
</evidence>
<sequence>MKIKICVAGLFGAIPLLAVAAGVTTANADTFPHRTVHTSGSENFSVSPADAHMPVSPADGGMPVSPANGGMPVSPANDAMP</sequence>
<feature type="compositionally biased region" description="Polar residues" evidence="1">
    <location>
        <begin position="37"/>
        <end position="46"/>
    </location>
</feature>
<keyword evidence="4" id="KW-1185">Reference proteome</keyword>
<evidence type="ECO:0000256" key="2">
    <source>
        <dbReference type="SAM" id="SignalP"/>
    </source>
</evidence>
<feature type="signal peptide" evidence="2">
    <location>
        <begin position="1"/>
        <end position="20"/>
    </location>
</feature>